<keyword evidence="4 5" id="KW-0694">RNA-binding</keyword>
<dbReference type="PRINTS" id="PR02008">
    <property type="entry name" value="RCMTFAMILY"/>
</dbReference>
<dbReference type="InterPro" id="IPR001678">
    <property type="entry name" value="MeTrfase_RsmB-F_NOP2_dom"/>
</dbReference>
<feature type="binding site" evidence="5">
    <location>
        <position position="263"/>
    </location>
    <ligand>
        <name>S-adenosyl-L-methionine</name>
        <dbReference type="ChEBI" id="CHEBI:59789"/>
    </ligand>
</feature>
<dbReference type="Gene3D" id="3.40.50.150">
    <property type="entry name" value="Vaccinia Virus protein VP39"/>
    <property type="match status" value="1"/>
</dbReference>
<name>A0A6L9MNH8_9HYPH</name>
<evidence type="ECO:0000256" key="2">
    <source>
        <dbReference type="ARBA" id="ARBA00022679"/>
    </source>
</evidence>
<dbReference type="RefSeq" id="WP_163045912.1">
    <property type="nucleotide sequence ID" value="NZ_JAAAMJ010000026.1"/>
</dbReference>
<feature type="binding site" evidence="5">
    <location>
        <position position="306"/>
    </location>
    <ligand>
        <name>S-adenosyl-L-methionine</name>
        <dbReference type="ChEBI" id="CHEBI:59789"/>
    </ligand>
</feature>
<dbReference type="EMBL" id="JAAAMJ010000026">
    <property type="protein sequence ID" value="NDV89060.1"/>
    <property type="molecule type" value="Genomic_DNA"/>
</dbReference>
<dbReference type="GO" id="GO:0001510">
    <property type="term" value="P:RNA methylation"/>
    <property type="evidence" value="ECO:0007669"/>
    <property type="project" value="InterPro"/>
</dbReference>
<dbReference type="GO" id="GO:0003723">
    <property type="term" value="F:RNA binding"/>
    <property type="evidence" value="ECO:0007669"/>
    <property type="project" value="UniProtKB-UniRule"/>
</dbReference>
<dbReference type="AlphaFoldDB" id="A0A6L9MNH8"/>
<comment type="caution">
    <text evidence="7">The sequence shown here is derived from an EMBL/GenBank/DDBJ whole genome shotgun (WGS) entry which is preliminary data.</text>
</comment>
<comment type="similarity">
    <text evidence="5">Belongs to the class I-like SAM-binding methyltransferase superfamily. RsmB/NOP family.</text>
</comment>
<dbReference type="PANTHER" id="PTHR22807:SF53">
    <property type="entry name" value="RIBOSOMAL RNA SMALL SUBUNIT METHYLTRANSFERASE B-RELATED"/>
    <property type="match status" value="1"/>
</dbReference>
<accession>A0A6L9MNH8</accession>
<dbReference type="PROSITE" id="PS51686">
    <property type="entry name" value="SAM_MT_RSMB_NOP"/>
    <property type="match status" value="1"/>
</dbReference>
<dbReference type="InterPro" id="IPR054728">
    <property type="entry name" value="RsmB-like_ferredoxin"/>
</dbReference>
<proteinExistence type="inferred from homology"/>
<dbReference type="SUPFAM" id="SSF53335">
    <property type="entry name" value="S-adenosyl-L-methionine-dependent methyltransferases"/>
    <property type="match status" value="1"/>
</dbReference>
<protein>
    <submittedName>
        <fullName evidence="7">Class I SAM-dependent methyltransferase</fullName>
    </submittedName>
</protein>
<keyword evidence="3 5" id="KW-0949">S-adenosyl-L-methionine</keyword>
<comment type="caution">
    <text evidence="5">Lacks conserved residue(s) required for the propagation of feature annotation.</text>
</comment>
<keyword evidence="2 5" id="KW-0808">Transferase</keyword>
<dbReference type="Pfam" id="PF22458">
    <property type="entry name" value="RsmF-B_ferredox"/>
    <property type="match status" value="1"/>
</dbReference>
<evidence type="ECO:0000259" key="6">
    <source>
        <dbReference type="PROSITE" id="PS51686"/>
    </source>
</evidence>
<evidence type="ECO:0000256" key="5">
    <source>
        <dbReference type="PROSITE-ProRule" id="PRU01023"/>
    </source>
</evidence>
<dbReference type="PANTHER" id="PTHR22807">
    <property type="entry name" value="NOP2 YEAST -RELATED NOL1/NOP2/FMU SUN DOMAIN-CONTAINING"/>
    <property type="match status" value="1"/>
</dbReference>
<dbReference type="Proteomes" id="UP000476332">
    <property type="component" value="Unassembled WGS sequence"/>
</dbReference>
<evidence type="ECO:0000256" key="4">
    <source>
        <dbReference type="ARBA" id="ARBA00022884"/>
    </source>
</evidence>
<dbReference type="Pfam" id="PF01189">
    <property type="entry name" value="Methyltr_RsmB-F"/>
    <property type="match status" value="1"/>
</dbReference>
<dbReference type="InterPro" id="IPR049560">
    <property type="entry name" value="MeTrfase_RsmB-F_NOP2_cat"/>
</dbReference>
<dbReference type="InterPro" id="IPR029063">
    <property type="entry name" value="SAM-dependent_MTases_sf"/>
</dbReference>
<evidence type="ECO:0000313" key="7">
    <source>
        <dbReference type="EMBL" id="NDV89060.1"/>
    </source>
</evidence>
<reference evidence="7 8" key="1">
    <citation type="submission" date="2020-01" db="EMBL/GenBank/DDBJ databases">
        <title>Genomes of bacteria type strains.</title>
        <authorList>
            <person name="Chen J."/>
            <person name="Zhu S."/>
            <person name="Chen J."/>
        </authorList>
    </citation>
    <scope>NUCLEOTIDE SEQUENCE [LARGE SCALE GENOMIC DNA]</scope>
    <source>
        <strain evidence="7 8">KCTC 52919</strain>
    </source>
</reference>
<dbReference type="GO" id="GO:0008173">
    <property type="term" value="F:RNA methyltransferase activity"/>
    <property type="evidence" value="ECO:0007669"/>
    <property type="project" value="InterPro"/>
</dbReference>
<evidence type="ECO:0000256" key="3">
    <source>
        <dbReference type="ARBA" id="ARBA00022691"/>
    </source>
</evidence>
<keyword evidence="1 5" id="KW-0489">Methyltransferase</keyword>
<feature type="domain" description="SAM-dependent MTase RsmB/NOP-type" evidence="6">
    <location>
        <begin position="145"/>
        <end position="431"/>
    </location>
</feature>
<evidence type="ECO:0000313" key="8">
    <source>
        <dbReference type="Proteomes" id="UP000476332"/>
    </source>
</evidence>
<sequence length="431" mass="46890">MRLGGRMAASIEVLADIETRRRPVGDALKDWGLSHRFAGSGDRAAIGNIVYDVLRRKRSLAWRLDDSSPRALVFGAVLDSSGLDEKALALALEGDRFAPEMISADDLAGYRTREIAQAPDAVRADVPDWVAPLLAEAFGEEWIEEAAALGGRPPLDMRANTLRADRDKVARALEPFSPQPSSIAPQGLRIAPIDGDGRHPNVQVEAGFQKGWFEIQDEGSQIVAALTGVAPGEQVLDYCAGAGGKTLALAAIMQNTGQIHAYDSDRQRLAPIHERLKRAEVRNVQVHAPRDDLTEYRGRMDLVLVDAPCTGTGTWRRRPDAKWRLSEQALERRVVEQREALAGAAAFVKPGGRLAYVTCSLLPAENEAQVEAFLAAQPDFALLDVAATWSKVFPEASPAFLSRQHGEGTTLTLTPRTSGTDGFFLALFTRR</sequence>
<feature type="active site" description="Nucleophile" evidence="5">
    <location>
        <position position="359"/>
    </location>
</feature>
<gene>
    <name evidence="7" type="ORF">GTW51_20505</name>
</gene>
<keyword evidence="8" id="KW-1185">Reference proteome</keyword>
<organism evidence="7 8">
    <name type="scientific">Aurantimonas aggregata</name>
    <dbReference type="NCBI Taxonomy" id="2047720"/>
    <lineage>
        <taxon>Bacteria</taxon>
        <taxon>Pseudomonadati</taxon>
        <taxon>Pseudomonadota</taxon>
        <taxon>Alphaproteobacteria</taxon>
        <taxon>Hyphomicrobiales</taxon>
        <taxon>Aurantimonadaceae</taxon>
        <taxon>Aurantimonas</taxon>
    </lineage>
</organism>
<dbReference type="InterPro" id="IPR023267">
    <property type="entry name" value="RCMT"/>
</dbReference>
<evidence type="ECO:0000256" key="1">
    <source>
        <dbReference type="ARBA" id="ARBA00022603"/>
    </source>
</evidence>